<evidence type="ECO:0000256" key="3">
    <source>
        <dbReference type="ARBA" id="ARBA00014919"/>
    </source>
</evidence>
<keyword evidence="4" id="KW-0813">Transport</keyword>
<keyword evidence="9" id="KW-0342">GTP-binding</keyword>
<dbReference type="GO" id="GO:0005525">
    <property type="term" value="F:GTP binding"/>
    <property type="evidence" value="ECO:0007669"/>
    <property type="project" value="UniProtKB-KW"/>
</dbReference>
<keyword evidence="10" id="KW-0472">Membrane</keyword>
<keyword evidence="7" id="KW-1005">Bacterial flagellum biogenesis</keyword>
<organism evidence="15">
    <name type="scientific">Desulfobacca acetoxidans</name>
    <dbReference type="NCBI Taxonomy" id="60893"/>
    <lineage>
        <taxon>Bacteria</taxon>
        <taxon>Pseudomonadati</taxon>
        <taxon>Thermodesulfobacteriota</taxon>
        <taxon>Desulfobaccia</taxon>
        <taxon>Desulfobaccales</taxon>
        <taxon>Desulfobaccaceae</taxon>
        <taxon>Desulfobacca</taxon>
    </lineage>
</organism>
<evidence type="ECO:0000256" key="13">
    <source>
        <dbReference type="ARBA" id="ARBA00030866"/>
    </source>
</evidence>
<dbReference type="InterPro" id="IPR047040">
    <property type="entry name" value="FlhF__GTPase_dom"/>
</dbReference>
<dbReference type="GO" id="GO:0005047">
    <property type="term" value="F:signal recognition particle binding"/>
    <property type="evidence" value="ECO:0007669"/>
    <property type="project" value="TreeGrafter"/>
</dbReference>
<dbReference type="Gene3D" id="3.40.50.300">
    <property type="entry name" value="P-loop containing nucleotide triphosphate hydrolases"/>
    <property type="match status" value="1"/>
</dbReference>
<comment type="similarity">
    <text evidence="2">Belongs to the GTP-binding SRP family.</text>
</comment>
<evidence type="ECO:0000256" key="10">
    <source>
        <dbReference type="ARBA" id="ARBA00023136"/>
    </source>
</evidence>
<dbReference type="GO" id="GO:0015031">
    <property type="term" value="P:protein transport"/>
    <property type="evidence" value="ECO:0007669"/>
    <property type="project" value="UniProtKB-KW"/>
</dbReference>
<dbReference type="PANTHER" id="PTHR43134:SF3">
    <property type="entry name" value="FLAGELLAR BIOSYNTHESIS PROTEIN FLHF"/>
    <property type="match status" value="1"/>
</dbReference>
<comment type="caution">
    <text evidence="15">The sequence shown here is derived from an EMBL/GenBank/DDBJ whole genome shotgun (WGS) entry which is preliminary data.</text>
</comment>
<dbReference type="Gene3D" id="1.20.120.1380">
    <property type="entry name" value="Flagellar FlhF biosynthesis protein, N domain"/>
    <property type="match status" value="1"/>
</dbReference>
<evidence type="ECO:0000256" key="7">
    <source>
        <dbReference type="ARBA" id="ARBA00022795"/>
    </source>
</evidence>
<feature type="domain" description="SRP54-type proteins GTP-binding" evidence="14">
    <location>
        <begin position="177"/>
        <end position="368"/>
    </location>
</feature>
<proteinExistence type="inferred from homology"/>
<keyword evidence="8" id="KW-0653">Protein transport</keyword>
<evidence type="ECO:0000256" key="11">
    <source>
        <dbReference type="ARBA" id="ARBA00023225"/>
    </source>
</evidence>
<keyword evidence="11" id="KW-1006">Bacterial flagellum protein export</keyword>
<evidence type="ECO:0000259" key="14">
    <source>
        <dbReference type="SMART" id="SM00962"/>
    </source>
</evidence>
<evidence type="ECO:0000256" key="2">
    <source>
        <dbReference type="ARBA" id="ARBA00008531"/>
    </source>
</evidence>
<dbReference type="InterPro" id="IPR000897">
    <property type="entry name" value="SRP54_GTPase_dom"/>
</dbReference>
<dbReference type="SMART" id="SM00962">
    <property type="entry name" value="SRP54"/>
    <property type="match status" value="1"/>
</dbReference>
<evidence type="ECO:0000256" key="4">
    <source>
        <dbReference type="ARBA" id="ARBA00022448"/>
    </source>
</evidence>
<name>A0A7C5ALV5_9BACT</name>
<gene>
    <name evidence="15" type="ORF">ENW48_06010</name>
</gene>
<evidence type="ECO:0000256" key="12">
    <source>
        <dbReference type="ARBA" id="ARBA00025337"/>
    </source>
</evidence>
<dbReference type="PANTHER" id="PTHR43134">
    <property type="entry name" value="SIGNAL RECOGNITION PARTICLE RECEPTOR SUBUNIT ALPHA"/>
    <property type="match status" value="1"/>
</dbReference>
<dbReference type="GO" id="GO:0003924">
    <property type="term" value="F:GTPase activity"/>
    <property type="evidence" value="ECO:0007669"/>
    <property type="project" value="InterPro"/>
</dbReference>
<dbReference type="GO" id="GO:0044781">
    <property type="term" value="P:bacterial-type flagellum organization"/>
    <property type="evidence" value="ECO:0007669"/>
    <property type="project" value="UniProtKB-KW"/>
</dbReference>
<accession>A0A7C5ALV5</accession>
<comment type="subcellular location">
    <subcellularLocation>
        <location evidence="1">Cell membrane</location>
        <topology evidence="1">Peripheral membrane protein</topology>
        <orientation evidence="1">Cytoplasmic side</orientation>
    </subcellularLocation>
</comment>
<evidence type="ECO:0000256" key="8">
    <source>
        <dbReference type="ARBA" id="ARBA00022927"/>
    </source>
</evidence>
<protein>
    <recommendedName>
        <fullName evidence="3">Flagellar biosynthesis protein FlhF</fullName>
    </recommendedName>
    <alternativeName>
        <fullName evidence="13">Flagella-associated GTP-binding protein</fullName>
    </alternativeName>
</protein>
<evidence type="ECO:0000256" key="5">
    <source>
        <dbReference type="ARBA" id="ARBA00022475"/>
    </source>
</evidence>
<dbReference type="InterPro" id="IPR027417">
    <property type="entry name" value="P-loop_NTPase"/>
</dbReference>
<evidence type="ECO:0000313" key="15">
    <source>
        <dbReference type="EMBL" id="HGZ11755.1"/>
    </source>
</evidence>
<evidence type="ECO:0000256" key="6">
    <source>
        <dbReference type="ARBA" id="ARBA00022741"/>
    </source>
</evidence>
<dbReference type="GO" id="GO:0005886">
    <property type="term" value="C:plasma membrane"/>
    <property type="evidence" value="ECO:0007669"/>
    <property type="project" value="UniProtKB-SubCell"/>
</dbReference>
<dbReference type="EMBL" id="DTKJ01000042">
    <property type="protein sequence ID" value="HGZ11755.1"/>
    <property type="molecule type" value="Genomic_DNA"/>
</dbReference>
<keyword evidence="6" id="KW-0547">Nucleotide-binding</keyword>
<dbReference type="CDD" id="cd17873">
    <property type="entry name" value="FlhF"/>
    <property type="match status" value="1"/>
</dbReference>
<keyword evidence="5" id="KW-1003">Cell membrane</keyword>
<evidence type="ECO:0000256" key="9">
    <source>
        <dbReference type="ARBA" id="ARBA00023134"/>
    </source>
</evidence>
<sequence length="378" mass="42473">MKLKTYVARNPQEALAQVRQDLGSEAFILSTQSRFLDGPGSEAGRQRRVEVTAVLGPEFPSSPGLPSWTVDSKAEVPAYFFEHFREELEELKAFFRQWLQESGPPYWLTRYPDLRTIYQLLLRAGIRGPLLHHWLEEIRTLVKDSPDAGPNLRKQALERLLKSLELVDPWRISAPGPIRWSFLGPSGVGKSTTLAKVAVRAAFMKKKRVGLICLNHGHLPASNSLAVFARVAGLPLKTVEHRQELLKALKNWEDLEVILVDTPGFNPREAKLSVQLWQLLGDIPELSHHLVLSSTTRESSLEDTIMAFRVLPLASAVVTKVDETRNFGNVVSQLYKHHLPLSFLTLGPRVPEDLKLANRTNLLGILLHSRNSHLEAKG</sequence>
<dbReference type="Pfam" id="PF00448">
    <property type="entry name" value="SRP54"/>
    <property type="match status" value="1"/>
</dbReference>
<dbReference type="AlphaFoldDB" id="A0A7C5ALV5"/>
<dbReference type="SUPFAM" id="SSF52540">
    <property type="entry name" value="P-loop containing nucleoside triphosphate hydrolases"/>
    <property type="match status" value="1"/>
</dbReference>
<comment type="function">
    <text evidence="12">Necessary for flagellar biosynthesis. May be involved in translocation of the flagellum.</text>
</comment>
<dbReference type="GO" id="GO:0006614">
    <property type="term" value="P:SRP-dependent cotranslational protein targeting to membrane"/>
    <property type="evidence" value="ECO:0007669"/>
    <property type="project" value="InterPro"/>
</dbReference>
<reference evidence="15" key="1">
    <citation type="journal article" date="2020" name="mSystems">
        <title>Genome- and Community-Level Interaction Insights into Carbon Utilization and Element Cycling Functions of Hydrothermarchaeota in Hydrothermal Sediment.</title>
        <authorList>
            <person name="Zhou Z."/>
            <person name="Liu Y."/>
            <person name="Xu W."/>
            <person name="Pan J."/>
            <person name="Luo Z.H."/>
            <person name="Li M."/>
        </authorList>
    </citation>
    <scope>NUCLEOTIDE SEQUENCE [LARGE SCALE GENOMIC DNA]</scope>
    <source>
        <strain evidence="15">SpSt-853</strain>
    </source>
</reference>
<evidence type="ECO:0000256" key="1">
    <source>
        <dbReference type="ARBA" id="ARBA00004413"/>
    </source>
</evidence>